<dbReference type="SUPFAM" id="SSF50814">
    <property type="entry name" value="Lipocalins"/>
    <property type="match status" value="1"/>
</dbReference>
<accession>V5GUE9</accession>
<dbReference type="Gene3D" id="2.40.128.20">
    <property type="match status" value="1"/>
</dbReference>
<dbReference type="InterPro" id="IPR012674">
    <property type="entry name" value="Calycin"/>
</dbReference>
<reference evidence="1" key="1">
    <citation type="journal article" date="2015" name="Sci. Rep.">
        <title>Tissue- and time-dependent transcription in Ixodes ricinus salivary glands and midguts when blood feeding on the vertebrate host.</title>
        <authorList>
            <person name="Kotsyfakis M."/>
            <person name="Schwarz A."/>
            <person name="Erhart J."/>
            <person name="Ribeiro J.M."/>
        </authorList>
    </citation>
    <scope>NUCLEOTIDE SEQUENCE</scope>
    <source>
        <tissue evidence="1">Salivary gland and midgut</tissue>
    </source>
</reference>
<organism evidence="1">
    <name type="scientific">Ixodes ricinus</name>
    <name type="common">Common tick</name>
    <name type="synonym">Acarus ricinus</name>
    <dbReference type="NCBI Taxonomy" id="34613"/>
    <lineage>
        <taxon>Eukaryota</taxon>
        <taxon>Metazoa</taxon>
        <taxon>Ecdysozoa</taxon>
        <taxon>Arthropoda</taxon>
        <taxon>Chelicerata</taxon>
        <taxon>Arachnida</taxon>
        <taxon>Acari</taxon>
        <taxon>Parasitiformes</taxon>
        <taxon>Ixodida</taxon>
        <taxon>Ixodoidea</taxon>
        <taxon>Ixodidae</taxon>
        <taxon>Ixodinae</taxon>
        <taxon>Ixodes</taxon>
    </lineage>
</organism>
<name>V5GUE9_IXORI</name>
<dbReference type="EMBL" id="GANP01010468">
    <property type="protein sequence ID" value="JAB74000.1"/>
    <property type="molecule type" value="mRNA"/>
</dbReference>
<evidence type="ECO:0000313" key="1">
    <source>
        <dbReference type="EMBL" id="JAB74000.1"/>
    </source>
</evidence>
<sequence length="120" mass="13069">PELRPELGKYQDDSKCFPLKETWYVTYRSHEIDPGFGGNAKCVKGSQTGPMVAGTAPMLLHIGGTNINATYTLRSTDGHQAKNVGEFKTSQGSVNVHILYVDCATCKVFRHPYITSGSAC</sequence>
<protein>
    <submittedName>
        <fullName evidence="1">Putative lipocal-1 1 lipocalin</fullName>
    </submittedName>
</protein>
<proteinExistence type="evidence at transcript level"/>
<dbReference type="AlphaFoldDB" id="V5GUE9"/>
<feature type="non-terminal residue" evidence="1">
    <location>
        <position position="1"/>
    </location>
</feature>